<dbReference type="Pfam" id="PF20516">
    <property type="entry name" value="PDDEXK_12"/>
    <property type="match status" value="1"/>
</dbReference>
<sequence length="541" mass="60262">MGSFSTHRILDWLASIEADSLSAVLGIEPRRLPPQDYSRPPPRSRSRKRPRLLLRPGADYPAPTKRPRPSLPSPSTSASQTHHQPKLYRCKSADDPSEASMQDPSTPTRGGGQKRPLEADDDDDLDASMSTGGPQTLDGHDMDMTTPRPAAFTLRDSRTQLSRDSSQSSLSLRSGSTNRSGNQSPTKQLKGAALDESGFIVKTFLDTSVSLPPSLMQLKLDLDRIRFGIDLLPSRCRAELDHLVYPHERSSIPPHAFRANTSDTHSASQDQQRIPSLAWVNKTVKEAAKCETLLEAEAAWNNKVHDRILSWLCRADDDAEELLDYAYCPSSQILKSFKPLSAPSKMIDYCFIIRPDYNVPDLSSLVDDVRHARPGRSINHTDLGELDRNPIALSIETKRLREDWGKATLQMGTWLSAQWRSLATLGWRSTSAIQFLPGIIVQGHYWHFVASIRQGSQVVLLTDVYIGSTADHYGVYQITSSLHILKQWSLEVYWQAFRSELLQPFRDSLTDSGGHRTAAGLIGRPRSGLWATSRANLPIKG</sequence>
<comment type="caution">
    <text evidence="3">The sequence shown here is derived from an EMBL/GenBank/DDBJ whole genome shotgun (WGS) entry which is preliminary data.</text>
</comment>
<evidence type="ECO:0000256" key="1">
    <source>
        <dbReference type="SAM" id="MobiDB-lite"/>
    </source>
</evidence>
<evidence type="ECO:0000313" key="4">
    <source>
        <dbReference type="Proteomes" id="UP001327957"/>
    </source>
</evidence>
<organism evidence="3 4">
    <name type="scientific">Colletotrichum tabaci</name>
    <dbReference type="NCBI Taxonomy" id="1209068"/>
    <lineage>
        <taxon>Eukaryota</taxon>
        <taxon>Fungi</taxon>
        <taxon>Dikarya</taxon>
        <taxon>Ascomycota</taxon>
        <taxon>Pezizomycotina</taxon>
        <taxon>Sordariomycetes</taxon>
        <taxon>Hypocreomycetidae</taxon>
        <taxon>Glomerellales</taxon>
        <taxon>Glomerellaceae</taxon>
        <taxon>Colletotrichum</taxon>
        <taxon>Colletotrichum destructivum species complex</taxon>
    </lineage>
</organism>
<evidence type="ECO:0000313" key="3">
    <source>
        <dbReference type="EMBL" id="KAK6206288.1"/>
    </source>
</evidence>
<dbReference type="Proteomes" id="UP001327957">
    <property type="component" value="Unassembled WGS sequence"/>
</dbReference>
<accession>A0AAV9SST9</accession>
<reference evidence="3 4" key="1">
    <citation type="submission" date="2023-04" db="EMBL/GenBank/DDBJ databases">
        <title>Colletotrichum tabacum stain YC1 causing leaf anthracnose on Nicotiana tabacum(L.) cv.</title>
        <authorList>
            <person name="Ji Z."/>
            <person name="Wang M."/>
            <person name="Zhang J."/>
            <person name="Wang N."/>
            <person name="Zhou Z."/>
        </authorList>
    </citation>
    <scope>NUCLEOTIDE SEQUENCE [LARGE SCALE GENOMIC DNA]</scope>
    <source>
        <strain evidence="3 4">YC1</strain>
    </source>
</reference>
<keyword evidence="4" id="KW-1185">Reference proteome</keyword>
<feature type="region of interest" description="Disordered" evidence="1">
    <location>
        <begin position="23"/>
        <end position="190"/>
    </location>
</feature>
<dbReference type="AlphaFoldDB" id="A0AAV9SST9"/>
<feature type="compositionally biased region" description="Polar residues" evidence="1">
    <location>
        <begin position="99"/>
        <end position="108"/>
    </location>
</feature>
<dbReference type="EMBL" id="JASAOK010000056">
    <property type="protein sequence ID" value="KAK6206288.1"/>
    <property type="molecule type" value="Genomic_DNA"/>
</dbReference>
<dbReference type="InterPro" id="IPR046797">
    <property type="entry name" value="PDDEXK_12"/>
</dbReference>
<evidence type="ECO:0000259" key="2">
    <source>
        <dbReference type="Pfam" id="PF20516"/>
    </source>
</evidence>
<feature type="domain" description="PD-(D/E)XK nuclease-like" evidence="2">
    <location>
        <begin position="255"/>
        <end position="494"/>
    </location>
</feature>
<gene>
    <name evidence="3" type="ORF">QIS74_13707</name>
</gene>
<feature type="compositionally biased region" description="Low complexity" evidence="1">
    <location>
        <begin position="159"/>
        <end position="182"/>
    </location>
</feature>
<protein>
    <recommendedName>
        <fullName evidence="2">PD-(D/E)XK nuclease-like domain-containing protein</fullName>
    </recommendedName>
</protein>
<feature type="compositionally biased region" description="Basic residues" evidence="1">
    <location>
        <begin position="42"/>
        <end position="52"/>
    </location>
</feature>
<proteinExistence type="predicted"/>
<name>A0AAV9SST9_9PEZI</name>